<evidence type="ECO:0000256" key="4">
    <source>
        <dbReference type="ARBA" id="ARBA00022490"/>
    </source>
</evidence>
<evidence type="ECO:0000256" key="12">
    <source>
        <dbReference type="PROSITE-ProRule" id="PRU00191"/>
    </source>
</evidence>
<keyword evidence="10" id="KW-0804">Transcription</keyword>
<dbReference type="InterPro" id="IPR001217">
    <property type="entry name" value="STAT"/>
</dbReference>
<evidence type="ECO:0000256" key="11">
    <source>
        <dbReference type="ARBA" id="ARBA00023242"/>
    </source>
</evidence>
<comment type="subcellular location">
    <subcellularLocation>
        <location evidence="2">Cytoplasm</location>
    </subcellularLocation>
    <subcellularLocation>
        <location evidence="1">Nucleus</location>
    </subcellularLocation>
</comment>
<proteinExistence type="inferred from homology"/>
<name>A0ABP1QNQ0_9HEXA</name>
<comment type="caution">
    <text evidence="14">The sequence shown here is derived from an EMBL/GenBank/DDBJ whole genome shotgun (WGS) entry which is preliminary data.</text>
</comment>
<keyword evidence="6 12" id="KW-0727">SH2 domain</keyword>
<dbReference type="InterPro" id="IPR036860">
    <property type="entry name" value="SH2_dom_sf"/>
</dbReference>
<evidence type="ECO:0000256" key="9">
    <source>
        <dbReference type="ARBA" id="ARBA00023159"/>
    </source>
</evidence>
<sequence length="902" mass="104242">MTLWDQLKPFVLVQPESAVDVFRSVYDFDHRLLFLRVTFAEWIEDSILKISPVNFIRGLRFQIDKKLQKLNTAVPEELHSFISRLGKYKLELGKLDVEGMDNLHSKFIKCFDEELKLGQKCVIQFQPETLPIVNKVEDMQQDFGVITFCQEIDNAVGNCRARVYEIMGRHTEEKKQLLALIGNMGTSIIHFEDWFKYFENYQPDQGSASDHHHLHMFSTNDVRSEIVQLYQDEGRKILSIKQEIITGFQGALNSSLYFVQEMQNFLRCHQRLQQIQANGTTIENTSKVVDIQEIQLLISGMLSFITEMRQVIQFAKETFDIRRIRSCNQPQNYIQCYELHSPNAYETNFETCLKDFEKLEIIIYQKFSLIVRSQPEQVIKTDRANQVSVTLLNFNNILTAPVAIQAYLINEPVAKSITEMLPEPLETAGTLSHIDTNEEGQVTRGRKRRLPPGNVIPVSYSRVDSRNIRSQYVHSGVRQPGKNSVSSINTTGLKAEHMQLSPDRTCFDIKLLLTITHVERKKYGQGKNAQKDSSENVTKEKFCFLFVAEFLIRNRVVTVWTTSLPMIVTTHGSHNEKAWATIAWDNARPMVGRVGFETQPSANWWQVSEMLQGIFKEWVGAPLKPSHVEFIKNKLKLHIGHTFPNEISWGELFEDKMDDCEFSFWCWFYRAAMIVKGHYKEPWNNGYIEGFISWEEASSLLLRSKSKPGTFLIRFSDSEAGSLSLVFLANDFKTYRMLPLEVYKNKSFEDCCVPFLEQLNVRERQRGRDVFRWVYPNICKKVAFEKFYNQPKDTGKSKPHYVLVLCVVPTDKEAESTCETSDDSDVAEQSKNIQEIVPLIPTTIHSEQSGNISAEATIEDRGRDNNVFQGQDIQNSQMEGLELLIQELINYDTYSQHEQKKP</sequence>
<dbReference type="Gene3D" id="1.10.238.10">
    <property type="entry name" value="EF-hand"/>
    <property type="match status" value="1"/>
</dbReference>
<comment type="similarity">
    <text evidence="3">Belongs to the transcription factor STAT family.</text>
</comment>
<evidence type="ECO:0000256" key="2">
    <source>
        <dbReference type="ARBA" id="ARBA00004496"/>
    </source>
</evidence>
<feature type="domain" description="SH2" evidence="13">
    <location>
        <begin position="683"/>
        <end position="775"/>
    </location>
</feature>
<dbReference type="Gene3D" id="2.60.40.630">
    <property type="entry name" value="STAT transcription factor, DNA-binding domain"/>
    <property type="match status" value="1"/>
</dbReference>
<evidence type="ECO:0000256" key="6">
    <source>
        <dbReference type="ARBA" id="ARBA00022999"/>
    </source>
</evidence>
<keyword evidence="4" id="KW-0963">Cytoplasm</keyword>
<keyword evidence="5" id="KW-0597">Phosphoprotein</keyword>
<dbReference type="InterPro" id="IPR008967">
    <property type="entry name" value="p53-like_TF_DNA-bd_sf"/>
</dbReference>
<dbReference type="SUPFAM" id="SSF49417">
    <property type="entry name" value="p53-like transcription factors"/>
    <property type="match status" value="1"/>
</dbReference>
<protein>
    <recommendedName>
        <fullName evidence="13">SH2 domain-containing protein</fullName>
    </recommendedName>
</protein>
<evidence type="ECO:0000256" key="1">
    <source>
        <dbReference type="ARBA" id="ARBA00004123"/>
    </source>
</evidence>
<evidence type="ECO:0000256" key="5">
    <source>
        <dbReference type="ARBA" id="ARBA00022553"/>
    </source>
</evidence>
<dbReference type="Pfam" id="PF02864">
    <property type="entry name" value="STAT_bind"/>
    <property type="match status" value="1"/>
</dbReference>
<dbReference type="InterPro" id="IPR048988">
    <property type="entry name" value="STAT_linker"/>
</dbReference>
<gene>
    <name evidence="14" type="ORF">ODALV1_LOCUS13232</name>
</gene>
<evidence type="ECO:0000256" key="8">
    <source>
        <dbReference type="ARBA" id="ARBA00023125"/>
    </source>
</evidence>
<dbReference type="Pfam" id="PF00017">
    <property type="entry name" value="SH2"/>
    <property type="match status" value="1"/>
</dbReference>
<evidence type="ECO:0000313" key="15">
    <source>
        <dbReference type="Proteomes" id="UP001642540"/>
    </source>
</evidence>
<evidence type="ECO:0000256" key="10">
    <source>
        <dbReference type="ARBA" id="ARBA00023163"/>
    </source>
</evidence>
<evidence type="ECO:0000259" key="13">
    <source>
        <dbReference type="PROSITE" id="PS50001"/>
    </source>
</evidence>
<dbReference type="PANTHER" id="PTHR11801">
    <property type="entry name" value="SIGNAL TRANSDUCER AND ACTIVATOR OF TRANSCRIPTION"/>
    <property type="match status" value="1"/>
</dbReference>
<keyword evidence="8" id="KW-0238">DNA-binding</keyword>
<accession>A0ABP1QNQ0</accession>
<dbReference type="Pfam" id="PF21354">
    <property type="entry name" value="STAT_linker"/>
    <property type="match status" value="1"/>
</dbReference>
<dbReference type="InterPro" id="IPR013801">
    <property type="entry name" value="STAT_TF_DNA-bd"/>
</dbReference>
<evidence type="ECO:0000313" key="14">
    <source>
        <dbReference type="EMBL" id="CAL8109250.1"/>
    </source>
</evidence>
<keyword evidence="11" id="KW-0539">Nucleus</keyword>
<dbReference type="EMBL" id="CAXLJM020000041">
    <property type="protein sequence ID" value="CAL8109250.1"/>
    <property type="molecule type" value="Genomic_DNA"/>
</dbReference>
<dbReference type="InterPro" id="IPR000980">
    <property type="entry name" value="SH2"/>
</dbReference>
<organism evidence="14 15">
    <name type="scientific">Orchesella dallaii</name>
    <dbReference type="NCBI Taxonomy" id="48710"/>
    <lineage>
        <taxon>Eukaryota</taxon>
        <taxon>Metazoa</taxon>
        <taxon>Ecdysozoa</taxon>
        <taxon>Arthropoda</taxon>
        <taxon>Hexapoda</taxon>
        <taxon>Collembola</taxon>
        <taxon>Entomobryomorpha</taxon>
        <taxon>Entomobryoidea</taxon>
        <taxon>Orchesellidae</taxon>
        <taxon>Orchesellinae</taxon>
        <taxon>Orchesella</taxon>
    </lineage>
</organism>
<evidence type="ECO:0000256" key="7">
    <source>
        <dbReference type="ARBA" id="ARBA00023015"/>
    </source>
</evidence>
<dbReference type="Gene3D" id="3.30.505.10">
    <property type="entry name" value="SH2 domain"/>
    <property type="match status" value="1"/>
</dbReference>
<keyword evidence="15" id="KW-1185">Reference proteome</keyword>
<reference evidence="14 15" key="1">
    <citation type="submission" date="2024-08" db="EMBL/GenBank/DDBJ databases">
        <authorList>
            <person name="Cucini C."/>
            <person name="Frati F."/>
        </authorList>
    </citation>
    <scope>NUCLEOTIDE SEQUENCE [LARGE SCALE GENOMIC DNA]</scope>
</reference>
<dbReference type="InterPro" id="IPR012345">
    <property type="entry name" value="STAT_TF_DNA-bd_N"/>
</dbReference>
<keyword evidence="7" id="KW-0805">Transcription regulation</keyword>
<dbReference type="SUPFAM" id="SSF55550">
    <property type="entry name" value="SH2 domain"/>
    <property type="match status" value="1"/>
</dbReference>
<dbReference type="PROSITE" id="PS50001">
    <property type="entry name" value="SH2"/>
    <property type="match status" value="1"/>
</dbReference>
<evidence type="ECO:0000256" key="3">
    <source>
        <dbReference type="ARBA" id="ARBA00005586"/>
    </source>
</evidence>
<dbReference type="Proteomes" id="UP001642540">
    <property type="component" value="Unassembled WGS sequence"/>
</dbReference>
<keyword evidence="9" id="KW-0010">Activator</keyword>